<evidence type="ECO:0000313" key="3">
    <source>
        <dbReference type="Proteomes" id="UP001058974"/>
    </source>
</evidence>
<name>A0A9D5AWS7_PEA</name>
<reference evidence="2 3" key="1">
    <citation type="journal article" date="2022" name="Nat. Genet.">
        <title>Improved pea reference genome and pan-genome highlight genomic features and evolutionary characteristics.</title>
        <authorList>
            <person name="Yang T."/>
            <person name="Liu R."/>
            <person name="Luo Y."/>
            <person name="Hu S."/>
            <person name="Wang D."/>
            <person name="Wang C."/>
            <person name="Pandey M.K."/>
            <person name="Ge S."/>
            <person name="Xu Q."/>
            <person name="Li N."/>
            <person name="Li G."/>
            <person name="Huang Y."/>
            <person name="Saxena R.K."/>
            <person name="Ji Y."/>
            <person name="Li M."/>
            <person name="Yan X."/>
            <person name="He Y."/>
            <person name="Liu Y."/>
            <person name="Wang X."/>
            <person name="Xiang C."/>
            <person name="Varshney R.K."/>
            <person name="Ding H."/>
            <person name="Gao S."/>
            <person name="Zong X."/>
        </authorList>
    </citation>
    <scope>NUCLEOTIDE SEQUENCE [LARGE SCALE GENOMIC DNA]</scope>
    <source>
        <strain evidence="2 3">cv. Zhongwan 6</strain>
    </source>
</reference>
<comment type="caution">
    <text evidence="2">The sequence shown here is derived from an EMBL/GenBank/DDBJ whole genome shotgun (WGS) entry which is preliminary data.</text>
</comment>
<keyword evidence="1" id="KW-0732">Signal</keyword>
<dbReference type="Gramene" id="Psat04G0511200-T2">
    <property type="protein sequence ID" value="KAI5421569.1"/>
    <property type="gene ID" value="KIW84_045112"/>
</dbReference>
<proteinExistence type="predicted"/>
<feature type="chain" id="PRO_5038994901" evidence="1">
    <location>
        <begin position="26"/>
        <end position="114"/>
    </location>
</feature>
<protein>
    <submittedName>
        <fullName evidence="2">Uncharacterized protein</fullName>
    </submittedName>
</protein>
<sequence>MPVMAIPLISLCIVCQLIQIKWISCQPGSNHKKTGTDVLAGAADKVEELGDFVVCHATNADSEIQVHREISPNFDSKCYEVESNQDSPDLSLPPISEDSLQFCIATHYGLGSSN</sequence>
<keyword evidence="3" id="KW-1185">Reference proteome</keyword>
<gene>
    <name evidence="2" type="ORF">KIW84_045112</name>
</gene>
<organism evidence="2 3">
    <name type="scientific">Pisum sativum</name>
    <name type="common">Garden pea</name>
    <name type="synonym">Lathyrus oleraceus</name>
    <dbReference type="NCBI Taxonomy" id="3888"/>
    <lineage>
        <taxon>Eukaryota</taxon>
        <taxon>Viridiplantae</taxon>
        <taxon>Streptophyta</taxon>
        <taxon>Embryophyta</taxon>
        <taxon>Tracheophyta</taxon>
        <taxon>Spermatophyta</taxon>
        <taxon>Magnoliopsida</taxon>
        <taxon>eudicotyledons</taxon>
        <taxon>Gunneridae</taxon>
        <taxon>Pentapetalae</taxon>
        <taxon>rosids</taxon>
        <taxon>fabids</taxon>
        <taxon>Fabales</taxon>
        <taxon>Fabaceae</taxon>
        <taxon>Papilionoideae</taxon>
        <taxon>50 kb inversion clade</taxon>
        <taxon>NPAAA clade</taxon>
        <taxon>Hologalegina</taxon>
        <taxon>IRL clade</taxon>
        <taxon>Fabeae</taxon>
        <taxon>Lathyrus</taxon>
    </lineage>
</organism>
<dbReference type="Proteomes" id="UP001058974">
    <property type="component" value="Chromosome 4"/>
</dbReference>
<accession>A0A9D5AWS7</accession>
<evidence type="ECO:0000313" key="2">
    <source>
        <dbReference type="EMBL" id="KAI5421569.1"/>
    </source>
</evidence>
<dbReference type="AlphaFoldDB" id="A0A9D5AWS7"/>
<dbReference type="EMBL" id="JAMSHJ010000004">
    <property type="protein sequence ID" value="KAI5421569.1"/>
    <property type="molecule type" value="Genomic_DNA"/>
</dbReference>
<feature type="signal peptide" evidence="1">
    <location>
        <begin position="1"/>
        <end position="25"/>
    </location>
</feature>
<evidence type="ECO:0000256" key="1">
    <source>
        <dbReference type="SAM" id="SignalP"/>
    </source>
</evidence>